<keyword evidence="2" id="KW-1185">Reference proteome</keyword>
<dbReference type="EMBL" id="JAIWYP010000011">
    <property type="protein sequence ID" value="KAH3733823.1"/>
    <property type="molecule type" value="Genomic_DNA"/>
</dbReference>
<dbReference type="AlphaFoldDB" id="A0A9D4HV49"/>
<accession>A0A9D4HV49</accession>
<comment type="caution">
    <text evidence="1">The sequence shown here is derived from an EMBL/GenBank/DDBJ whole genome shotgun (WGS) entry which is preliminary data.</text>
</comment>
<evidence type="ECO:0000313" key="2">
    <source>
        <dbReference type="Proteomes" id="UP000828390"/>
    </source>
</evidence>
<evidence type="ECO:0000313" key="1">
    <source>
        <dbReference type="EMBL" id="KAH3733823.1"/>
    </source>
</evidence>
<name>A0A9D4HV49_DREPO</name>
<reference evidence="1" key="2">
    <citation type="submission" date="2020-11" db="EMBL/GenBank/DDBJ databases">
        <authorList>
            <person name="McCartney M.A."/>
            <person name="Auch B."/>
            <person name="Kono T."/>
            <person name="Mallez S."/>
            <person name="Becker A."/>
            <person name="Gohl D.M."/>
            <person name="Silverstein K.A.T."/>
            <person name="Koren S."/>
            <person name="Bechman K.B."/>
            <person name="Herman A."/>
            <person name="Abrahante J.E."/>
            <person name="Garbe J."/>
        </authorList>
    </citation>
    <scope>NUCLEOTIDE SEQUENCE</scope>
    <source>
        <strain evidence="1">Duluth1</strain>
        <tissue evidence="1">Whole animal</tissue>
    </source>
</reference>
<reference evidence="1" key="1">
    <citation type="journal article" date="2019" name="bioRxiv">
        <title>The Genome of the Zebra Mussel, Dreissena polymorpha: A Resource for Invasive Species Research.</title>
        <authorList>
            <person name="McCartney M.A."/>
            <person name="Auch B."/>
            <person name="Kono T."/>
            <person name="Mallez S."/>
            <person name="Zhang Y."/>
            <person name="Obille A."/>
            <person name="Becker A."/>
            <person name="Abrahante J.E."/>
            <person name="Garbe J."/>
            <person name="Badalamenti J.P."/>
            <person name="Herman A."/>
            <person name="Mangelson H."/>
            <person name="Liachko I."/>
            <person name="Sullivan S."/>
            <person name="Sone E.D."/>
            <person name="Koren S."/>
            <person name="Silverstein K.A.T."/>
            <person name="Beckman K.B."/>
            <person name="Gohl D.M."/>
        </authorList>
    </citation>
    <scope>NUCLEOTIDE SEQUENCE</scope>
    <source>
        <strain evidence="1">Duluth1</strain>
        <tissue evidence="1">Whole animal</tissue>
    </source>
</reference>
<gene>
    <name evidence="1" type="ORF">DPMN_040258</name>
</gene>
<protein>
    <submittedName>
        <fullName evidence="1">Uncharacterized protein</fullName>
    </submittedName>
</protein>
<dbReference type="Proteomes" id="UP000828390">
    <property type="component" value="Unassembled WGS sequence"/>
</dbReference>
<organism evidence="1 2">
    <name type="scientific">Dreissena polymorpha</name>
    <name type="common">Zebra mussel</name>
    <name type="synonym">Mytilus polymorpha</name>
    <dbReference type="NCBI Taxonomy" id="45954"/>
    <lineage>
        <taxon>Eukaryota</taxon>
        <taxon>Metazoa</taxon>
        <taxon>Spiralia</taxon>
        <taxon>Lophotrochozoa</taxon>
        <taxon>Mollusca</taxon>
        <taxon>Bivalvia</taxon>
        <taxon>Autobranchia</taxon>
        <taxon>Heteroconchia</taxon>
        <taxon>Euheterodonta</taxon>
        <taxon>Imparidentia</taxon>
        <taxon>Neoheterodontei</taxon>
        <taxon>Myida</taxon>
        <taxon>Dreissenoidea</taxon>
        <taxon>Dreissenidae</taxon>
        <taxon>Dreissena</taxon>
    </lineage>
</organism>
<sequence>MGLLTYAASRAQDQPVHPSSLVKSYTICYQFMQGLLVQLAGRVTPIEHVGLEQRW</sequence>
<proteinExistence type="predicted"/>